<accession>A0A8S1EZJ1</accession>
<sequence length="312" mass="36931">MPKFAQFLILLLFILSTVRGDDSKEKSLFKFPELEEDDESEEKSLEKDILVIPNRFPKRLNWFCEPRNELMRDRLCFGEVDAFALACANDSPPIQLVPFCLGYKHQCSKANFPEDSWCEKEFDHYDRFCTRMRKNPCKSTTHDISCYCDPYDRLWLRYGFETARWCQKYELVCDEKSRRAKGSDLVELMQDTLKVHYRCLHLFNLANVICDPFSTRFDWYRCMKFIFDCELISEWEEDDLDEVGLLPAEEEIEKAKERAKQEEKEKKIAIIQESISDTTEKLLKAGIPKEKLKENAEIFEKEQELATLLKTP</sequence>
<dbReference type="OrthoDB" id="5870303at2759"/>
<protein>
    <recommendedName>
        <fullName evidence="5">Domain of unknown function DB domain-containing protein</fullName>
    </recommendedName>
</protein>
<dbReference type="Proteomes" id="UP000494206">
    <property type="component" value="Unassembled WGS sequence"/>
</dbReference>
<reference evidence="3 4" key="1">
    <citation type="submission" date="2020-04" db="EMBL/GenBank/DDBJ databases">
        <authorList>
            <person name="Laetsch R D."/>
            <person name="Stevens L."/>
            <person name="Kumar S."/>
            <person name="Blaxter L. M."/>
        </authorList>
    </citation>
    <scope>NUCLEOTIDE SEQUENCE [LARGE SCALE GENOMIC DNA]</scope>
</reference>
<evidence type="ECO:0008006" key="5">
    <source>
        <dbReference type="Google" id="ProtNLM"/>
    </source>
</evidence>
<evidence type="ECO:0000313" key="3">
    <source>
        <dbReference type="EMBL" id="CAB3403523.1"/>
    </source>
</evidence>
<keyword evidence="4" id="KW-1185">Reference proteome</keyword>
<dbReference type="AlphaFoldDB" id="A0A8S1EZJ1"/>
<gene>
    <name evidence="3" type="ORF">CBOVIS_LOCUS5987</name>
</gene>
<feature type="chain" id="PRO_5035792640" description="Domain of unknown function DB domain-containing protein" evidence="2">
    <location>
        <begin position="21"/>
        <end position="312"/>
    </location>
</feature>
<name>A0A8S1EZJ1_9PELO</name>
<evidence type="ECO:0000313" key="4">
    <source>
        <dbReference type="Proteomes" id="UP000494206"/>
    </source>
</evidence>
<evidence type="ECO:0000256" key="2">
    <source>
        <dbReference type="SAM" id="SignalP"/>
    </source>
</evidence>
<dbReference type="EMBL" id="CADEPM010000003">
    <property type="protein sequence ID" value="CAB3403523.1"/>
    <property type="molecule type" value="Genomic_DNA"/>
</dbReference>
<keyword evidence="1" id="KW-0175">Coiled coil</keyword>
<feature type="coiled-coil region" evidence="1">
    <location>
        <begin position="245"/>
        <end position="272"/>
    </location>
</feature>
<feature type="signal peptide" evidence="2">
    <location>
        <begin position="1"/>
        <end position="20"/>
    </location>
</feature>
<organism evidence="3 4">
    <name type="scientific">Caenorhabditis bovis</name>
    <dbReference type="NCBI Taxonomy" id="2654633"/>
    <lineage>
        <taxon>Eukaryota</taxon>
        <taxon>Metazoa</taxon>
        <taxon>Ecdysozoa</taxon>
        <taxon>Nematoda</taxon>
        <taxon>Chromadorea</taxon>
        <taxon>Rhabditida</taxon>
        <taxon>Rhabditina</taxon>
        <taxon>Rhabditomorpha</taxon>
        <taxon>Rhabditoidea</taxon>
        <taxon>Rhabditidae</taxon>
        <taxon>Peloderinae</taxon>
        <taxon>Caenorhabditis</taxon>
    </lineage>
</organism>
<proteinExistence type="predicted"/>
<comment type="caution">
    <text evidence="3">The sequence shown here is derived from an EMBL/GenBank/DDBJ whole genome shotgun (WGS) entry which is preliminary data.</text>
</comment>
<keyword evidence="2" id="KW-0732">Signal</keyword>
<evidence type="ECO:0000256" key="1">
    <source>
        <dbReference type="SAM" id="Coils"/>
    </source>
</evidence>